<dbReference type="AlphaFoldDB" id="A0A9P4GNU0"/>
<name>A0A9P4GNU0_9PLEO</name>
<accession>A0A9P4GNU0</accession>
<proteinExistence type="predicted"/>
<dbReference type="PROSITE" id="PS51257">
    <property type="entry name" value="PROKAR_LIPOPROTEIN"/>
    <property type="match status" value="1"/>
</dbReference>
<feature type="region of interest" description="Disordered" evidence="1">
    <location>
        <begin position="36"/>
        <end position="64"/>
    </location>
</feature>
<reference evidence="2" key="1">
    <citation type="submission" date="2020-01" db="EMBL/GenBank/DDBJ databases">
        <authorList>
            <consortium name="DOE Joint Genome Institute"/>
            <person name="Haridas S."/>
            <person name="Albert R."/>
            <person name="Binder M."/>
            <person name="Bloem J."/>
            <person name="Labutti K."/>
            <person name="Salamov A."/>
            <person name="Andreopoulos B."/>
            <person name="Baker S.E."/>
            <person name="Barry K."/>
            <person name="Bills G."/>
            <person name="Bluhm B.H."/>
            <person name="Cannon C."/>
            <person name="Castanera R."/>
            <person name="Culley D.E."/>
            <person name="Daum C."/>
            <person name="Ezra D."/>
            <person name="Gonzalez J.B."/>
            <person name="Henrissat B."/>
            <person name="Kuo A."/>
            <person name="Liang C."/>
            <person name="Lipzen A."/>
            <person name="Lutzoni F."/>
            <person name="Magnuson J."/>
            <person name="Mondo S."/>
            <person name="Nolan M."/>
            <person name="Ohm R."/>
            <person name="Pangilinan J."/>
            <person name="Park H.-J."/>
            <person name="Ramirez L."/>
            <person name="Alfaro M."/>
            <person name="Sun H."/>
            <person name="Tritt A."/>
            <person name="Yoshinaga Y."/>
            <person name="Zwiers L.-H."/>
            <person name="Turgeon B.G."/>
            <person name="Goodwin S.B."/>
            <person name="Spatafora J.W."/>
            <person name="Crous P.W."/>
            <person name="Grigoriev I.V."/>
        </authorList>
    </citation>
    <scope>NUCLEOTIDE SEQUENCE</scope>
    <source>
        <strain evidence="2">CBS 394.84</strain>
    </source>
</reference>
<gene>
    <name evidence="2" type="ORF">K460DRAFT_360750</name>
</gene>
<evidence type="ECO:0000256" key="1">
    <source>
        <dbReference type="SAM" id="MobiDB-lite"/>
    </source>
</evidence>
<keyword evidence="3" id="KW-1185">Reference proteome</keyword>
<dbReference type="GeneID" id="63849580"/>
<sequence>MGKELMERYSIYLSFIHGLNSSLFSCFPTTKETINQTLPNPKGCEHQTQTRHARNGSNDPTRYV</sequence>
<dbReference type="EMBL" id="ML976614">
    <property type="protein sequence ID" value="KAF1849903.1"/>
    <property type="molecule type" value="Genomic_DNA"/>
</dbReference>
<feature type="compositionally biased region" description="Polar residues" evidence="1">
    <location>
        <begin position="55"/>
        <end position="64"/>
    </location>
</feature>
<dbReference type="Proteomes" id="UP000800039">
    <property type="component" value="Unassembled WGS sequence"/>
</dbReference>
<dbReference type="RefSeq" id="XP_040792466.1">
    <property type="nucleotide sequence ID" value="XM_040932329.1"/>
</dbReference>
<evidence type="ECO:0000313" key="3">
    <source>
        <dbReference type="Proteomes" id="UP000800039"/>
    </source>
</evidence>
<organism evidence="2 3">
    <name type="scientific">Cucurbitaria berberidis CBS 394.84</name>
    <dbReference type="NCBI Taxonomy" id="1168544"/>
    <lineage>
        <taxon>Eukaryota</taxon>
        <taxon>Fungi</taxon>
        <taxon>Dikarya</taxon>
        <taxon>Ascomycota</taxon>
        <taxon>Pezizomycotina</taxon>
        <taxon>Dothideomycetes</taxon>
        <taxon>Pleosporomycetidae</taxon>
        <taxon>Pleosporales</taxon>
        <taxon>Pleosporineae</taxon>
        <taxon>Cucurbitariaceae</taxon>
        <taxon>Cucurbitaria</taxon>
    </lineage>
</organism>
<comment type="caution">
    <text evidence="2">The sequence shown here is derived from an EMBL/GenBank/DDBJ whole genome shotgun (WGS) entry which is preliminary data.</text>
</comment>
<evidence type="ECO:0000313" key="2">
    <source>
        <dbReference type="EMBL" id="KAF1849903.1"/>
    </source>
</evidence>
<protein>
    <submittedName>
        <fullName evidence="2">Uncharacterized protein</fullName>
    </submittedName>
</protein>